<evidence type="ECO:0000256" key="2">
    <source>
        <dbReference type="ARBA" id="ARBA00022980"/>
    </source>
</evidence>
<dbReference type="GO" id="GO:0022627">
    <property type="term" value="C:cytosolic small ribosomal subunit"/>
    <property type="evidence" value="ECO:0007669"/>
    <property type="project" value="TreeGrafter"/>
</dbReference>
<gene>
    <name evidence="5" type="ORF">B1B_04078</name>
</gene>
<evidence type="ECO:0000256" key="3">
    <source>
        <dbReference type="ARBA" id="ARBA00023274"/>
    </source>
</evidence>
<keyword evidence="2 5" id="KW-0689">Ribosomal protein</keyword>
<evidence type="ECO:0000313" key="5">
    <source>
        <dbReference type="EMBL" id="EQD72066.1"/>
    </source>
</evidence>
<feature type="region of interest" description="Disordered" evidence="4">
    <location>
        <begin position="82"/>
        <end position="104"/>
    </location>
</feature>
<keyword evidence="3" id="KW-0687">Ribonucleoprotein</keyword>
<dbReference type="GO" id="GO:0006412">
    <property type="term" value="P:translation"/>
    <property type="evidence" value="ECO:0007669"/>
    <property type="project" value="InterPro"/>
</dbReference>
<dbReference type="PANTHER" id="PTHR10744">
    <property type="entry name" value="40S RIBOSOMAL PROTEIN S11 FAMILY MEMBER"/>
    <property type="match status" value="1"/>
</dbReference>
<comment type="similarity">
    <text evidence="1">Belongs to the universal ribosomal protein uS17 family.</text>
</comment>
<dbReference type="PANTHER" id="PTHR10744:SF9">
    <property type="entry name" value="40S RIBOSOMAL PROTEIN S11-RELATED"/>
    <property type="match status" value="1"/>
</dbReference>
<evidence type="ECO:0000256" key="1">
    <source>
        <dbReference type="ARBA" id="ARBA00010254"/>
    </source>
</evidence>
<organism evidence="5">
    <name type="scientific">mine drainage metagenome</name>
    <dbReference type="NCBI Taxonomy" id="410659"/>
    <lineage>
        <taxon>unclassified sequences</taxon>
        <taxon>metagenomes</taxon>
        <taxon>ecological metagenomes</taxon>
    </lineage>
</organism>
<protein>
    <submittedName>
        <fullName evidence="5">Ribosomal protein S17</fullName>
    </submittedName>
</protein>
<dbReference type="SUPFAM" id="SSF50249">
    <property type="entry name" value="Nucleic acid-binding proteins"/>
    <property type="match status" value="1"/>
</dbReference>
<sequence length="104" mass="11826">MKVRGQVLEGLVVSAKMQGTVVVSRTVLNYVSKYERYAKRRHRYLAHAPACLKITEGRRVRIAETRSLAKNVSFVVVADLGRGDLGTSGESPWWPDRSRSPRWR</sequence>
<dbReference type="InterPro" id="IPR012340">
    <property type="entry name" value="NA-bd_OB-fold"/>
</dbReference>
<dbReference type="EMBL" id="AUZY01002552">
    <property type="protein sequence ID" value="EQD72066.1"/>
    <property type="molecule type" value="Genomic_DNA"/>
</dbReference>
<evidence type="ECO:0000256" key="4">
    <source>
        <dbReference type="SAM" id="MobiDB-lite"/>
    </source>
</evidence>
<feature type="non-terminal residue" evidence="5">
    <location>
        <position position="104"/>
    </location>
</feature>
<dbReference type="Gene3D" id="2.40.50.1000">
    <property type="match status" value="1"/>
</dbReference>
<comment type="caution">
    <text evidence="5">The sequence shown here is derived from an EMBL/GenBank/DDBJ whole genome shotgun (WGS) entry which is preliminary data.</text>
</comment>
<name>T1BGF3_9ZZZZ</name>
<dbReference type="InterPro" id="IPR000266">
    <property type="entry name" value="Ribosomal_uS17"/>
</dbReference>
<accession>T1BGF3</accession>
<proteinExistence type="inferred from homology"/>
<dbReference type="GO" id="GO:0003735">
    <property type="term" value="F:structural constituent of ribosome"/>
    <property type="evidence" value="ECO:0007669"/>
    <property type="project" value="InterPro"/>
</dbReference>
<dbReference type="AlphaFoldDB" id="T1BGF3"/>
<reference evidence="5" key="2">
    <citation type="journal article" date="2014" name="ISME J.">
        <title>Microbial stratification in low pH oxic and suboxic macroscopic growths along an acid mine drainage.</title>
        <authorList>
            <person name="Mendez-Garcia C."/>
            <person name="Mesa V."/>
            <person name="Sprenger R.R."/>
            <person name="Richter M."/>
            <person name="Diez M.S."/>
            <person name="Solano J."/>
            <person name="Bargiela R."/>
            <person name="Golyshina O.V."/>
            <person name="Manteca A."/>
            <person name="Ramos J.L."/>
            <person name="Gallego J.R."/>
            <person name="Llorente I."/>
            <person name="Martins Dos Santos V.A."/>
            <person name="Jensen O.N."/>
            <person name="Pelaez A.I."/>
            <person name="Sanchez J."/>
            <person name="Ferrer M."/>
        </authorList>
    </citation>
    <scope>NUCLEOTIDE SEQUENCE</scope>
</reference>
<reference evidence="5" key="1">
    <citation type="submission" date="2013-08" db="EMBL/GenBank/DDBJ databases">
        <authorList>
            <person name="Mendez C."/>
            <person name="Richter M."/>
            <person name="Ferrer M."/>
            <person name="Sanchez J."/>
        </authorList>
    </citation>
    <scope>NUCLEOTIDE SEQUENCE</scope>
</reference>
<dbReference type="Pfam" id="PF00366">
    <property type="entry name" value="Ribosomal_S17"/>
    <property type="match status" value="1"/>
</dbReference>
<dbReference type="CDD" id="cd00364">
    <property type="entry name" value="Ribosomal_uS17"/>
    <property type="match status" value="1"/>
</dbReference>